<proteinExistence type="predicted"/>
<sequence length="146" mass="14836">MSDRLVVRADLAIAVGDVAARLTGDGSDLTLAATDPLALWRAVVGTPWPTGARLRPGRVAVGRLADELAGRGVHLDVTGPHGRVVELGAGVSSPAGRALTGSAAVRPGSARTVTATARAALPDRWVRLGAVAALLALAGTWAARRR</sequence>
<accession>A0ABU8DZ68</accession>
<reference evidence="1 2" key="1">
    <citation type="submission" date="2024-03" db="EMBL/GenBank/DDBJ databases">
        <title>Draft genome sequence of Klenkia sp. LSe6-5.</title>
        <authorList>
            <person name="Duangmal K."/>
            <person name="Chantavorakit T."/>
        </authorList>
    </citation>
    <scope>NUCLEOTIDE SEQUENCE [LARGE SCALE GENOMIC DNA]</scope>
    <source>
        <strain evidence="1 2">LSe6-5</strain>
    </source>
</reference>
<evidence type="ECO:0000313" key="2">
    <source>
        <dbReference type="Proteomes" id="UP001361570"/>
    </source>
</evidence>
<dbReference type="EMBL" id="JBAPLU010000036">
    <property type="protein sequence ID" value="MEI4274132.1"/>
    <property type="molecule type" value="Genomic_DNA"/>
</dbReference>
<evidence type="ECO:0000313" key="1">
    <source>
        <dbReference type="EMBL" id="MEI4274132.1"/>
    </source>
</evidence>
<name>A0ABU8DZ68_9ACTN</name>
<dbReference type="Proteomes" id="UP001361570">
    <property type="component" value="Unassembled WGS sequence"/>
</dbReference>
<comment type="caution">
    <text evidence="1">The sequence shown here is derived from an EMBL/GenBank/DDBJ whole genome shotgun (WGS) entry which is preliminary data.</text>
</comment>
<dbReference type="RefSeq" id="WP_336406247.1">
    <property type="nucleotide sequence ID" value="NZ_JBAPLU010000036.1"/>
</dbReference>
<organism evidence="1 2">
    <name type="scientific">Klenkia sesuvii</name>
    <dbReference type="NCBI Taxonomy" id="3103137"/>
    <lineage>
        <taxon>Bacteria</taxon>
        <taxon>Bacillati</taxon>
        <taxon>Actinomycetota</taxon>
        <taxon>Actinomycetes</taxon>
        <taxon>Geodermatophilales</taxon>
        <taxon>Geodermatophilaceae</taxon>
        <taxon>Klenkia</taxon>
    </lineage>
</organism>
<protein>
    <recommendedName>
        <fullName evidence="3">Carbon monoxide dehydrogenase subunit G</fullName>
    </recommendedName>
</protein>
<gene>
    <name evidence="1" type="ORF">TEK04_20600</name>
</gene>
<evidence type="ECO:0008006" key="3">
    <source>
        <dbReference type="Google" id="ProtNLM"/>
    </source>
</evidence>
<keyword evidence="2" id="KW-1185">Reference proteome</keyword>